<dbReference type="AlphaFoldDB" id="A0AAI8VPF9"/>
<accession>A0AAI8VPF9</accession>
<reference evidence="1" key="1">
    <citation type="submission" date="2023-10" db="EMBL/GenBank/DDBJ databases">
        <authorList>
            <person name="Hackl T."/>
        </authorList>
    </citation>
    <scope>NUCLEOTIDE SEQUENCE</scope>
</reference>
<protein>
    <submittedName>
        <fullName evidence="1">Uu.00g137220.m01.CDS01</fullName>
    </submittedName>
</protein>
<comment type="caution">
    <text evidence="1">The sequence shown here is derived from an EMBL/GenBank/DDBJ whole genome shotgun (WGS) entry which is preliminary data.</text>
</comment>
<dbReference type="PANTHER" id="PTHR10039:SF16">
    <property type="entry name" value="GPI INOSITOL-DEACYLASE"/>
    <property type="match status" value="1"/>
</dbReference>
<organism evidence="1 2">
    <name type="scientific">Anthostomella pinea</name>
    <dbReference type="NCBI Taxonomy" id="933095"/>
    <lineage>
        <taxon>Eukaryota</taxon>
        <taxon>Fungi</taxon>
        <taxon>Dikarya</taxon>
        <taxon>Ascomycota</taxon>
        <taxon>Pezizomycotina</taxon>
        <taxon>Sordariomycetes</taxon>
        <taxon>Xylariomycetidae</taxon>
        <taxon>Xylariales</taxon>
        <taxon>Xylariaceae</taxon>
        <taxon>Anthostomella</taxon>
    </lineage>
</organism>
<dbReference type="EMBL" id="CAUWAG010000012">
    <property type="protein sequence ID" value="CAJ2508696.1"/>
    <property type="molecule type" value="Genomic_DNA"/>
</dbReference>
<evidence type="ECO:0000313" key="1">
    <source>
        <dbReference type="EMBL" id="CAJ2508696.1"/>
    </source>
</evidence>
<dbReference type="PANTHER" id="PTHR10039">
    <property type="entry name" value="AMELOGENIN"/>
    <property type="match status" value="1"/>
</dbReference>
<evidence type="ECO:0000313" key="2">
    <source>
        <dbReference type="Proteomes" id="UP001295740"/>
    </source>
</evidence>
<dbReference type="Proteomes" id="UP001295740">
    <property type="component" value="Unassembled WGS sequence"/>
</dbReference>
<name>A0AAI8VPF9_9PEZI</name>
<proteinExistence type="predicted"/>
<sequence length="151" mass="16880">MLRDPKLQGICLVIDALDECIGGLPQLLELIVETSQATCAKCLVSSRNWPQIEEELSNVAHRLSLEVNAKSVAAAVDSYILHKVSQLIQRKSYRDNTADEVRQYLSSNADSTFLWVALVCQELAKTRQGNALQKIKSFLSGLDSLYRQMIQ</sequence>
<gene>
    <name evidence="1" type="ORF">KHLLAP_LOCUS9164</name>
</gene>
<keyword evidence="2" id="KW-1185">Reference proteome</keyword>